<name>A0AAU9E1H0_9FIRM</name>
<keyword evidence="1" id="KW-1133">Transmembrane helix</keyword>
<proteinExistence type="predicted"/>
<dbReference type="RefSeq" id="WP_338536640.1">
    <property type="nucleotide sequence ID" value="NZ_AP028654.1"/>
</dbReference>
<feature type="transmembrane region" description="Helical" evidence="1">
    <location>
        <begin position="86"/>
        <end position="108"/>
    </location>
</feature>
<feature type="transmembrane region" description="Helical" evidence="1">
    <location>
        <begin position="20"/>
        <end position="39"/>
    </location>
</feature>
<gene>
    <name evidence="3" type="ORF">HLPR_06450</name>
</gene>
<sequence length="141" mass="15236">MFYLSVKNGIKKGIETTIMLAKVLVPVYFVVTFLKYTPLLDFVAKFFEPLMKIFGLPGEAAIVLVLGNFINIYAAIGAITALTLNIYQITTLGLMISISHSLLVETAIIKKVGAKGWKVVLTRISISLLCGLIMGLIGGGI</sequence>
<reference evidence="3 4" key="1">
    <citation type="submission" date="2023-08" db="EMBL/GenBank/DDBJ databases">
        <title>Helicovermis profunda gen. nov., sp. nov., a novel mesophilic, fermentative bacterium within the Bacillota from a deep-sea hydrothermal vent chimney.</title>
        <authorList>
            <person name="Miyazaki U."/>
            <person name="Mizutani D."/>
            <person name="Hashimoto Y."/>
            <person name="Tame A."/>
            <person name="Sawayama S."/>
            <person name="Miyazaki J."/>
            <person name="Takai K."/>
            <person name="Nakagawa S."/>
        </authorList>
    </citation>
    <scope>NUCLEOTIDE SEQUENCE [LARGE SCALE GENOMIC DNA]</scope>
    <source>
        <strain evidence="3 4">S502</strain>
    </source>
</reference>
<keyword evidence="4" id="KW-1185">Reference proteome</keyword>
<dbReference type="Proteomes" id="UP001321786">
    <property type="component" value="Chromosome"/>
</dbReference>
<feature type="transmembrane region" description="Helical" evidence="1">
    <location>
        <begin position="60"/>
        <end position="80"/>
    </location>
</feature>
<evidence type="ECO:0000313" key="4">
    <source>
        <dbReference type="Proteomes" id="UP001321786"/>
    </source>
</evidence>
<keyword evidence="1" id="KW-0812">Transmembrane</keyword>
<evidence type="ECO:0000256" key="1">
    <source>
        <dbReference type="SAM" id="Phobius"/>
    </source>
</evidence>
<keyword evidence="1" id="KW-0472">Membrane</keyword>
<evidence type="ECO:0000259" key="2">
    <source>
        <dbReference type="Pfam" id="PF07670"/>
    </source>
</evidence>
<accession>A0AAU9E1H0</accession>
<evidence type="ECO:0000313" key="3">
    <source>
        <dbReference type="EMBL" id="BEP28314.1"/>
    </source>
</evidence>
<dbReference type="AlphaFoldDB" id="A0AAU9E1H0"/>
<dbReference type="InterPro" id="IPR011642">
    <property type="entry name" value="Gate_dom"/>
</dbReference>
<organism evidence="3 4">
    <name type="scientific">Helicovermis profundi</name>
    <dbReference type="NCBI Taxonomy" id="3065157"/>
    <lineage>
        <taxon>Bacteria</taxon>
        <taxon>Bacillati</taxon>
        <taxon>Bacillota</taxon>
        <taxon>Clostridia</taxon>
        <taxon>Helicovermis</taxon>
    </lineage>
</organism>
<protein>
    <submittedName>
        <fullName evidence="3">Nucleoside recognition protein</fullName>
    </submittedName>
</protein>
<dbReference type="Pfam" id="PF07670">
    <property type="entry name" value="Gate"/>
    <property type="match status" value="1"/>
</dbReference>
<feature type="transmembrane region" description="Helical" evidence="1">
    <location>
        <begin position="120"/>
        <end position="139"/>
    </location>
</feature>
<dbReference type="KEGG" id="hprf:HLPR_06450"/>
<dbReference type="EMBL" id="AP028654">
    <property type="protein sequence ID" value="BEP28314.1"/>
    <property type="molecule type" value="Genomic_DNA"/>
</dbReference>
<feature type="domain" description="Nucleoside transporter/FeoB GTPase Gate" evidence="2">
    <location>
        <begin position="19"/>
        <end position="113"/>
    </location>
</feature>